<dbReference type="SUPFAM" id="SSF57997">
    <property type="entry name" value="Tropomyosin"/>
    <property type="match status" value="1"/>
</dbReference>
<comment type="caution">
    <text evidence="3">The sequence shown here is derived from an EMBL/GenBank/DDBJ whole genome shotgun (WGS) entry which is preliminary data.</text>
</comment>
<dbReference type="Proteomes" id="UP000437131">
    <property type="component" value="Unassembled WGS sequence"/>
</dbReference>
<evidence type="ECO:0000256" key="1">
    <source>
        <dbReference type="SAM" id="Coils"/>
    </source>
</evidence>
<evidence type="ECO:0000313" key="4">
    <source>
        <dbReference type="Proteomes" id="UP000437131"/>
    </source>
</evidence>
<keyword evidence="1" id="KW-0175">Coiled coil</keyword>
<dbReference type="EMBL" id="WMIA01000003">
    <property type="protein sequence ID" value="MTF38097.1"/>
    <property type="molecule type" value="Genomic_DNA"/>
</dbReference>
<gene>
    <name evidence="3" type="ORF">GGC33_04070</name>
</gene>
<proteinExistence type="predicted"/>
<protein>
    <submittedName>
        <fullName evidence="3">DUF3084 domain-containing protein</fullName>
    </submittedName>
</protein>
<dbReference type="Pfam" id="PF11283">
    <property type="entry name" value="DUF3084"/>
    <property type="match status" value="1"/>
</dbReference>
<feature type="coiled-coil region" evidence="1">
    <location>
        <begin position="78"/>
        <end position="273"/>
    </location>
</feature>
<reference evidence="3 4" key="1">
    <citation type="submission" date="2019-11" db="EMBL/GenBank/DDBJ databases">
        <title>Isolation of a new High Light Tolerant Cyanobacteria.</title>
        <authorList>
            <person name="Dobson Z."/>
            <person name="Vaughn N."/>
            <person name="Vaughn M."/>
            <person name="Fromme P."/>
            <person name="Mazor Y."/>
        </authorList>
    </citation>
    <scope>NUCLEOTIDE SEQUENCE [LARGE SCALE GENOMIC DNA]</scope>
    <source>
        <strain evidence="3 4">0216</strain>
    </source>
</reference>
<accession>A0A844GNP0</accession>
<organism evidence="3 4">
    <name type="scientific">Cyanobacterium aponinum 0216</name>
    <dbReference type="NCBI Taxonomy" id="2676140"/>
    <lineage>
        <taxon>Bacteria</taxon>
        <taxon>Bacillati</taxon>
        <taxon>Cyanobacteriota</taxon>
        <taxon>Cyanophyceae</taxon>
        <taxon>Oscillatoriophycideae</taxon>
        <taxon>Chroococcales</taxon>
        <taxon>Geminocystaceae</taxon>
        <taxon>Cyanobacterium</taxon>
    </lineage>
</organism>
<evidence type="ECO:0000256" key="2">
    <source>
        <dbReference type="SAM" id="Phobius"/>
    </source>
</evidence>
<sequence>MTSAYILIIAMLLLGGLIAALGDRIGTRVGKARLRLFQLRPKQTAVLITIGTGTLISASTLIILFSLSASLRQGVFQLDEILKKRREITQQLDTVKAEKERVEEALLEAKNRQNTVLNQLNVKENELSTTQKKVREIQSRTEKLRKEVERIIKEKEDLLIEKDEIQQQSLKLEQSIAQRDQELREKQGQIEQQEAILQQQQISLEQLKNRQKQLESEISSRDEQIVELDRLISQTDDILDAKERELASLEGQLEFYRQEVEILEQYYQTYQDLRERPIAVIKGQVLSVTLVQIKKDTDISELVDAILSQANRNVMQIIGYGNQPPKERFVQITRGQVEQMKQQLANPGQYLVRILSAGNYVQGEERIRIFGDVTPNQIIYQKNEAIASISIDEQDLNSGELQEKLDFLISVSQFRARREGILGQIFIGDGKITSLVNFIEELQSSDQTIDEILTVAASETYTSGPLQINLVVIADGKEVFRL</sequence>
<keyword evidence="2" id="KW-1133">Transmembrane helix</keyword>
<name>A0A844GNP0_9CHRO</name>
<evidence type="ECO:0000313" key="3">
    <source>
        <dbReference type="EMBL" id="MTF38097.1"/>
    </source>
</evidence>
<feature type="transmembrane region" description="Helical" evidence="2">
    <location>
        <begin position="6"/>
        <end position="25"/>
    </location>
</feature>
<keyword evidence="2" id="KW-0472">Membrane</keyword>
<keyword evidence="2" id="KW-0812">Transmembrane</keyword>
<dbReference type="RefSeq" id="WP_015217990.1">
    <property type="nucleotide sequence ID" value="NZ_WMIA01000003.1"/>
</dbReference>
<feature type="transmembrane region" description="Helical" evidence="2">
    <location>
        <begin position="45"/>
        <end position="67"/>
    </location>
</feature>
<dbReference type="AlphaFoldDB" id="A0A844GNP0"/>
<dbReference type="InterPro" id="IPR021435">
    <property type="entry name" value="DUF3084"/>
</dbReference>